<proteinExistence type="predicted"/>
<reference evidence="1 2" key="1">
    <citation type="submission" date="2017-02" db="EMBL/GenBank/DDBJ databases">
        <authorList>
            <person name="Peterson S.W."/>
        </authorList>
    </citation>
    <scope>NUCLEOTIDE SEQUENCE [LARGE SCALE GENOMIC DNA]</scope>
    <source>
        <strain evidence="1 2">3F5N</strain>
    </source>
</reference>
<dbReference type="OrthoDB" id="9806511at2"/>
<evidence type="ECO:0000313" key="2">
    <source>
        <dbReference type="Proteomes" id="UP000195766"/>
    </source>
</evidence>
<name>A0A1R4FVW5_BREDI</name>
<dbReference type="Gene3D" id="3.30.310.50">
    <property type="entry name" value="Alpha-D-phosphohexomutase, C-terminal domain"/>
    <property type="match status" value="1"/>
</dbReference>
<gene>
    <name evidence="1" type="ORF">FM111_07410</name>
</gene>
<dbReference type="PIRSF" id="PIRSF028291">
    <property type="entry name" value="UCP028291"/>
    <property type="match status" value="1"/>
</dbReference>
<evidence type="ECO:0000313" key="1">
    <source>
        <dbReference type="EMBL" id="SJM60035.1"/>
    </source>
</evidence>
<dbReference type="AlphaFoldDB" id="A0A1R4FVW5"/>
<dbReference type="Proteomes" id="UP000195766">
    <property type="component" value="Unassembled WGS sequence"/>
</dbReference>
<protein>
    <recommendedName>
        <fullName evidence="3">DUF2218 domain-containing protein</fullName>
    </recommendedName>
</protein>
<evidence type="ECO:0008006" key="3">
    <source>
        <dbReference type="Google" id="ProtNLM"/>
    </source>
</evidence>
<accession>A0A1R4FVW5</accession>
<dbReference type="Pfam" id="PF09981">
    <property type="entry name" value="DUF2218"/>
    <property type="match status" value="1"/>
</dbReference>
<organism evidence="1 2">
    <name type="scientific">Brevundimonas diminuta 3F5N</name>
    <dbReference type="NCBI Taxonomy" id="1255603"/>
    <lineage>
        <taxon>Bacteria</taxon>
        <taxon>Pseudomonadati</taxon>
        <taxon>Pseudomonadota</taxon>
        <taxon>Alphaproteobacteria</taxon>
        <taxon>Caulobacterales</taxon>
        <taxon>Caulobacteraceae</taxon>
        <taxon>Brevundimonas</taxon>
    </lineage>
</organism>
<sequence>MTAATVPAAFDVAADQTGPVATVEVLTAHASRYMQQLGKHWAHKFETVVTPDNARIVLPMGVCKMQALADRLLVRLEGDVGDDMDRFKVVFADHLSRFGHRETLVFGWRSDV</sequence>
<dbReference type="RefSeq" id="WP_087140348.1">
    <property type="nucleotide sequence ID" value="NZ_FUIE01000039.1"/>
</dbReference>
<dbReference type="EMBL" id="FUIE01000039">
    <property type="protein sequence ID" value="SJM60035.1"/>
    <property type="molecule type" value="Genomic_DNA"/>
</dbReference>
<dbReference type="InterPro" id="IPR014543">
    <property type="entry name" value="UCP028291"/>
</dbReference>